<proteinExistence type="predicted"/>
<evidence type="ECO:0000259" key="1">
    <source>
        <dbReference type="Pfam" id="PF09995"/>
    </source>
</evidence>
<sequence>MASLSSLPSLSSFPSLASLPAFPSLPTLDRIQIPSSTSSLGLAAVGGLVSYLALVRGLRYRQREQLAKQFGYHGMSEAEIYEKLTLDHAQEIMKALENREFPFMFNTSLQFALFRTYAIPSISRILKGTKQLSETSNAGRRYADTIVLIAEFSANALDSERGSTALARMNHLHSLYPSIKPGDTLYTLLLFITQPPLFFDRFEWRKSTPLERAAITKFWIEVGVRMKIPREDIPTTYDAMMEWAEEYEKQYMVPADSNNYVAEKTVDLLVYYIPTRPLRWVGRQFVIALLDDRLRIAMKMPEPYKWAQATVYSLLWARKMFLRYFSLPRFTPRKTISEKHSKTGKYHLLVQDNEPWYVERKFWDRWGPWALIQRIGGWPLPGDEGFGADGYEILEVGPRNLERSEHEKVLKEAEEIRTMGGYSRGGCPFH</sequence>
<dbReference type="STRING" id="341454.A0A4S2MPU1"/>
<evidence type="ECO:0000313" key="3">
    <source>
        <dbReference type="Proteomes" id="UP000298138"/>
    </source>
</evidence>
<dbReference type="GO" id="GO:0016491">
    <property type="term" value="F:oxidoreductase activity"/>
    <property type="evidence" value="ECO:0007669"/>
    <property type="project" value="InterPro"/>
</dbReference>
<dbReference type="Pfam" id="PF09995">
    <property type="entry name" value="MPAB_Lcp_cat"/>
    <property type="match status" value="1"/>
</dbReference>
<accession>A0A4S2MPU1</accession>
<feature type="domain" description="ER-bound oxygenase mpaB/mpaB'/Rubber oxygenase catalytic" evidence="1">
    <location>
        <begin position="139"/>
        <end position="310"/>
    </location>
</feature>
<name>A0A4S2MPU1_9PEZI</name>
<dbReference type="InterPro" id="IPR046366">
    <property type="entry name" value="MPAB"/>
</dbReference>
<dbReference type="EMBL" id="ML220174">
    <property type="protein sequence ID" value="TGZ76528.1"/>
    <property type="molecule type" value="Genomic_DNA"/>
</dbReference>
<organism evidence="2 3">
    <name type="scientific">Ascodesmis nigricans</name>
    <dbReference type="NCBI Taxonomy" id="341454"/>
    <lineage>
        <taxon>Eukaryota</taxon>
        <taxon>Fungi</taxon>
        <taxon>Dikarya</taxon>
        <taxon>Ascomycota</taxon>
        <taxon>Pezizomycotina</taxon>
        <taxon>Pezizomycetes</taxon>
        <taxon>Pezizales</taxon>
        <taxon>Ascodesmidaceae</taxon>
        <taxon>Ascodesmis</taxon>
    </lineage>
</organism>
<dbReference type="Proteomes" id="UP000298138">
    <property type="component" value="Unassembled WGS sequence"/>
</dbReference>
<evidence type="ECO:0000313" key="2">
    <source>
        <dbReference type="EMBL" id="TGZ76528.1"/>
    </source>
</evidence>
<gene>
    <name evidence="2" type="ORF">EX30DRAFT_375394</name>
</gene>
<keyword evidence="3" id="KW-1185">Reference proteome</keyword>
<protein>
    <recommendedName>
        <fullName evidence="1">ER-bound oxygenase mpaB/mpaB'/Rubber oxygenase catalytic domain-containing protein</fullName>
    </recommendedName>
</protein>
<reference evidence="2 3" key="1">
    <citation type="submission" date="2019-04" db="EMBL/GenBank/DDBJ databases">
        <title>Comparative genomics and transcriptomics to analyze fruiting body development in filamentous ascomycetes.</title>
        <authorList>
            <consortium name="DOE Joint Genome Institute"/>
            <person name="Lutkenhaus R."/>
            <person name="Traeger S."/>
            <person name="Breuer J."/>
            <person name="Kuo A."/>
            <person name="Lipzen A."/>
            <person name="Pangilinan J."/>
            <person name="Dilworth D."/>
            <person name="Sandor L."/>
            <person name="Poggeler S."/>
            <person name="Barry K."/>
            <person name="Grigoriev I.V."/>
            <person name="Nowrousian M."/>
        </authorList>
    </citation>
    <scope>NUCLEOTIDE SEQUENCE [LARGE SCALE GENOMIC DNA]</scope>
    <source>
        <strain evidence="2 3">CBS 389.68</strain>
    </source>
</reference>
<dbReference type="AlphaFoldDB" id="A0A4S2MPU1"/>
<dbReference type="PANTHER" id="PTHR36124:SF1">
    <property type="entry name" value="ER-BOUND OXYGENASE MPAB_MPAB'_RUBBER OXYGENASE CATALYTIC DOMAIN-CONTAINING PROTEIN"/>
    <property type="match status" value="1"/>
</dbReference>
<dbReference type="PANTHER" id="PTHR36124">
    <property type="match status" value="1"/>
</dbReference>
<dbReference type="OrthoDB" id="545169at2759"/>
<dbReference type="InParanoid" id="A0A4S2MPU1"/>
<dbReference type="InterPro" id="IPR018713">
    <property type="entry name" value="MPAB/Lcp_cat_dom"/>
</dbReference>